<dbReference type="PROSITE" id="PS51257">
    <property type="entry name" value="PROKAR_LIPOPROTEIN"/>
    <property type="match status" value="1"/>
</dbReference>
<evidence type="ECO:0000313" key="2">
    <source>
        <dbReference type="Proteomes" id="UP000254808"/>
    </source>
</evidence>
<dbReference type="Proteomes" id="UP000254808">
    <property type="component" value="Chromosome"/>
</dbReference>
<keyword evidence="2" id="KW-1185">Reference proteome</keyword>
<gene>
    <name evidence="1" type="ORF">CYPRO_0231</name>
</gene>
<dbReference type="InterPro" id="IPR011990">
    <property type="entry name" value="TPR-like_helical_dom_sf"/>
</dbReference>
<dbReference type="EMBL" id="CP027806">
    <property type="protein sequence ID" value="AXI99518.1"/>
    <property type="molecule type" value="Genomic_DNA"/>
</dbReference>
<dbReference type="RefSeq" id="WP_114982760.1">
    <property type="nucleotide sequence ID" value="NZ_CP027806.1"/>
</dbReference>
<dbReference type="SUPFAM" id="SSF48452">
    <property type="entry name" value="TPR-like"/>
    <property type="match status" value="1"/>
</dbReference>
<reference evidence="1 2" key="1">
    <citation type="submission" date="2018-03" db="EMBL/GenBank/DDBJ databases">
        <title>Phenotypic and genomic properties of Cyclonatronum proteinivorum gen. nov., sp. nov., a haloalkaliphilic bacteroidete from soda lakes possessing Na+-translocating rhodopsin.</title>
        <authorList>
            <person name="Toshchakov S.V."/>
            <person name="Korzhenkov A."/>
            <person name="Samarov N.I."/>
            <person name="Kublanov I.V."/>
            <person name="Muntyan M.S."/>
            <person name="Sorokin D.Y."/>
        </authorList>
    </citation>
    <scope>NUCLEOTIDE SEQUENCE [LARGE SCALE GENOMIC DNA]</scope>
    <source>
        <strain evidence="1 2">Omega</strain>
    </source>
</reference>
<dbReference type="Gene3D" id="1.25.40.390">
    <property type="match status" value="1"/>
</dbReference>
<dbReference type="KEGG" id="cprv:CYPRO_0231"/>
<name>A0A345UGB7_9BACT</name>
<organism evidence="1 2">
    <name type="scientific">Cyclonatronum proteinivorum</name>
    <dbReference type="NCBI Taxonomy" id="1457365"/>
    <lineage>
        <taxon>Bacteria</taxon>
        <taxon>Pseudomonadati</taxon>
        <taxon>Balneolota</taxon>
        <taxon>Balneolia</taxon>
        <taxon>Balneolales</taxon>
        <taxon>Cyclonatronaceae</taxon>
        <taxon>Cyclonatronum</taxon>
    </lineage>
</organism>
<accession>A0A345UGB7</accession>
<dbReference type="AlphaFoldDB" id="A0A345UGB7"/>
<dbReference type="GO" id="GO:0009279">
    <property type="term" value="C:cell outer membrane"/>
    <property type="evidence" value="ECO:0007669"/>
    <property type="project" value="UniProtKB-SubCell"/>
</dbReference>
<sequence>MRKYLIPGVLLLVTSFMLVACEDWVLSTEEPIDVTEDVFLDDPAEIPFLITGVEARFAFTWTRLGLIADLTADQLIFDEVMDLATFPTYRDIASNFRGIGDQTAFSNNTIRNAYNPLNNWRLLSDDLLERVERIESELSEDLRDRALFTGNFYGALARYMIGFYFEDFACGENAAIGTDGRSCIDQFGAPIDRSPVIRAADMAVNEVLPRLAAAEAFATPEEVRIINTLRARMHLILGNYAESFAAAQNGMEPGDDPFRSLHSVQAANEYFFAAGDGRIQVIPDYRFAQYVEDNPEEAARVRIRQAPAGIVNVDEPRFQQDMYPTQASPMDFLTWQENHLILAELAALHGQAGDALALVNEVRDSHGISPLAGPVTQQVIIEERDKELFLQGLRIFDLLRFGIWPAEVKGTPGFGLTGQPVGAWRGIPIQNDERNDNPCIANPDNC</sequence>
<protein>
    <submittedName>
        <fullName evidence="1">SusD family protein</fullName>
    </submittedName>
</protein>
<evidence type="ECO:0000313" key="1">
    <source>
        <dbReference type="EMBL" id="AXI99518.1"/>
    </source>
</evidence>
<dbReference type="OrthoDB" id="1492682at2"/>
<proteinExistence type="predicted"/>